<gene>
    <name evidence="3" type="ORF">LQ327_11920</name>
</gene>
<keyword evidence="4" id="KW-1185">Reference proteome</keyword>
<keyword evidence="2" id="KW-1133">Transmembrane helix</keyword>
<reference evidence="3 4" key="1">
    <citation type="submission" date="2021-11" db="EMBL/GenBank/DDBJ databases">
        <title>Draft genome sequence of Actinomycetospora sp. SF1 isolated from the rhizosphere soil.</title>
        <authorList>
            <person name="Duangmal K."/>
            <person name="Chantavorakit T."/>
        </authorList>
    </citation>
    <scope>NUCLEOTIDE SEQUENCE [LARGE SCALE GENOMIC DNA]</scope>
    <source>
        <strain evidence="3 4">TBRC 5722</strain>
    </source>
</reference>
<dbReference type="Proteomes" id="UP001199469">
    <property type="component" value="Unassembled WGS sequence"/>
</dbReference>
<evidence type="ECO:0000313" key="3">
    <source>
        <dbReference type="EMBL" id="MCD2194081.1"/>
    </source>
</evidence>
<keyword evidence="2" id="KW-0472">Membrane</keyword>
<keyword evidence="2" id="KW-0812">Transmembrane</keyword>
<evidence type="ECO:0000256" key="2">
    <source>
        <dbReference type="SAM" id="Phobius"/>
    </source>
</evidence>
<name>A0ABS8P9K5_9PSEU</name>
<feature type="region of interest" description="Disordered" evidence="1">
    <location>
        <begin position="1"/>
        <end position="21"/>
    </location>
</feature>
<proteinExistence type="predicted"/>
<sequence>MAEEKRRPRRANGDGSIYQRSSDGKWVGSAYVYTSSGQVKRRPVYGSSYDDVRAKLDELKVNSAKGIPVPDRSYSVAQWFERWLATMRSERRPTTYVGYENAVRLYIMVAPIDTTAMVRNMVAPIDTTAMVRNMVAPIDTTAMVRNMLGADLTRSLAHSFGAIPVSDLLGVWNEAATFSAATPHTDGVLTRLQTDVPSLPPAALVGVIMCLVWLVLMGLLSSAAFENSEVAKEFISLTGLSPAFVSTALAGWSGYAVKQWQARQDASKPDD</sequence>
<protein>
    <recommendedName>
        <fullName evidence="5">Integrase-like protein</fullName>
    </recommendedName>
</protein>
<comment type="caution">
    <text evidence="3">The sequence shown here is derived from an EMBL/GenBank/DDBJ whole genome shotgun (WGS) entry which is preliminary data.</text>
</comment>
<dbReference type="EMBL" id="JAJNDB010000002">
    <property type="protein sequence ID" value="MCD2194081.1"/>
    <property type="molecule type" value="Genomic_DNA"/>
</dbReference>
<organism evidence="3 4">
    <name type="scientific">Actinomycetospora endophytica</name>
    <dbReference type="NCBI Taxonomy" id="2291215"/>
    <lineage>
        <taxon>Bacteria</taxon>
        <taxon>Bacillati</taxon>
        <taxon>Actinomycetota</taxon>
        <taxon>Actinomycetes</taxon>
        <taxon>Pseudonocardiales</taxon>
        <taxon>Pseudonocardiaceae</taxon>
        <taxon>Actinomycetospora</taxon>
    </lineage>
</organism>
<accession>A0ABS8P9K5</accession>
<feature type="transmembrane region" description="Helical" evidence="2">
    <location>
        <begin position="234"/>
        <end position="257"/>
    </location>
</feature>
<evidence type="ECO:0008006" key="5">
    <source>
        <dbReference type="Google" id="ProtNLM"/>
    </source>
</evidence>
<evidence type="ECO:0000313" key="4">
    <source>
        <dbReference type="Proteomes" id="UP001199469"/>
    </source>
</evidence>
<feature type="transmembrane region" description="Helical" evidence="2">
    <location>
        <begin position="201"/>
        <end position="222"/>
    </location>
</feature>
<dbReference type="RefSeq" id="WP_230733653.1">
    <property type="nucleotide sequence ID" value="NZ_JAJNDB010000002.1"/>
</dbReference>
<evidence type="ECO:0000256" key="1">
    <source>
        <dbReference type="SAM" id="MobiDB-lite"/>
    </source>
</evidence>